<sequence length="187" mass="21261">MINMNNLSITTVKGQIGIDTARGSYSIRQPKGEQSITQKSAKMNIDKQAPKVIIDQYDCFAEVGLKNNIDFITEVAQLGKQAAIKAIGRIVEDGNRMAMIQKRMPPAIPELAEKNSRPTQYEFNFKLIPTSRPKIDVEGYLNINWELGGAEISYSPKKHEIDYNLGKVNIYMKQYPEIKYQYIDDKI</sequence>
<dbReference type="STRING" id="1128398.Curi_c02440"/>
<dbReference type="eggNOG" id="ENOG5032TRS">
    <property type="taxonomic scope" value="Bacteria"/>
</dbReference>
<name>K0AVL9_GOTA9</name>
<evidence type="ECO:0000313" key="2">
    <source>
        <dbReference type="Proteomes" id="UP000006094"/>
    </source>
</evidence>
<dbReference type="HOGENOM" id="CLU_117584_1_0_9"/>
<gene>
    <name evidence="1" type="ordered locus">Curi_c02440</name>
</gene>
<protein>
    <submittedName>
        <fullName evidence="1">Uncharacterized protein</fullName>
    </submittedName>
</protein>
<dbReference type="InterPro" id="IPR045527">
    <property type="entry name" value="DUF6470"/>
</dbReference>
<organism evidence="1 2">
    <name type="scientific">Gottschalkia acidurici (strain ATCC 7906 / DSM 604 / BCRC 14475 / CIP 104303 / KCTC 5404 / NCIMB 10678 / 9a)</name>
    <name type="common">Clostridium acidurici</name>
    <dbReference type="NCBI Taxonomy" id="1128398"/>
    <lineage>
        <taxon>Bacteria</taxon>
        <taxon>Bacillati</taxon>
        <taxon>Bacillota</taxon>
        <taxon>Tissierellia</taxon>
        <taxon>Tissierellales</taxon>
        <taxon>Gottschalkiaceae</taxon>
        <taxon>Gottschalkia</taxon>
    </lineage>
</organism>
<dbReference type="Pfam" id="PF20074">
    <property type="entry name" value="DUF6470"/>
    <property type="match status" value="1"/>
</dbReference>
<proteinExistence type="predicted"/>
<reference evidence="1 2" key="1">
    <citation type="journal article" date="2012" name="PLoS ONE">
        <title>The purine-utilizing bacterium Clostridium acidurici 9a: a genome-guided metabolic reconsideration.</title>
        <authorList>
            <person name="Hartwich K."/>
            <person name="Poehlein A."/>
            <person name="Daniel R."/>
        </authorList>
    </citation>
    <scope>NUCLEOTIDE SEQUENCE [LARGE SCALE GENOMIC DNA]</scope>
    <source>
        <strain evidence="2">ATCC 7906 / DSM 604 / BCRC 14475 / CIP 104303 / KCTC 5404 / NCIMB 10678 / 9a</strain>
    </source>
</reference>
<dbReference type="AlphaFoldDB" id="K0AVL9"/>
<dbReference type="EMBL" id="CP003326">
    <property type="protein sequence ID" value="AFS77324.1"/>
    <property type="molecule type" value="Genomic_DNA"/>
</dbReference>
<evidence type="ECO:0000313" key="1">
    <source>
        <dbReference type="EMBL" id="AFS77324.1"/>
    </source>
</evidence>
<accession>K0AVL9</accession>
<keyword evidence="2" id="KW-1185">Reference proteome</keyword>
<dbReference type="KEGG" id="cad:Curi_c02440"/>
<dbReference type="Proteomes" id="UP000006094">
    <property type="component" value="Chromosome"/>
</dbReference>